<sequence>SFYDQSYKGCRKKLSDGRRKADRSACPHITCARHGRQSQRACRQRPHAQQYVRVASAPQSVMHCRSHVRGRTQCTPTRTAVRIQPFAYTAASHAQQRSPQRPYARKQRSTHAGQCPRTPARPTACQQCPVGLGVARQHARVPSQPSTHNPRASRLSVVRSSAQQCQSVPVPLSAYMT</sequence>
<evidence type="ECO:0000313" key="2">
    <source>
        <dbReference type="EMBL" id="CAA0810470.1"/>
    </source>
</evidence>
<reference evidence="2" key="1">
    <citation type="submission" date="2019-12" db="EMBL/GenBank/DDBJ databases">
        <authorList>
            <person name="Scholes J."/>
        </authorList>
    </citation>
    <scope>NUCLEOTIDE SEQUENCE</scope>
</reference>
<name>A0A9N7MHK8_STRHE</name>
<proteinExistence type="predicted"/>
<dbReference type="EMBL" id="CACSLK010006106">
    <property type="protein sequence ID" value="CAA0810470.1"/>
    <property type="molecule type" value="Genomic_DNA"/>
</dbReference>
<gene>
    <name evidence="2" type="ORF">SHERM_12075</name>
</gene>
<protein>
    <submittedName>
        <fullName evidence="2">Uncharacterized protein</fullName>
    </submittedName>
</protein>
<feature type="non-terminal residue" evidence="2">
    <location>
        <position position="1"/>
    </location>
</feature>
<comment type="caution">
    <text evidence="2">The sequence shown here is derived from an EMBL/GenBank/DDBJ whole genome shotgun (WGS) entry which is preliminary data.</text>
</comment>
<evidence type="ECO:0000313" key="3">
    <source>
        <dbReference type="Proteomes" id="UP001153555"/>
    </source>
</evidence>
<dbReference type="Proteomes" id="UP001153555">
    <property type="component" value="Unassembled WGS sequence"/>
</dbReference>
<organism evidence="2 3">
    <name type="scientific">Striga hermonthica</name>
    <name type="common">Purple witchweed</name>
    <name type="synonym">Buchnera hermonthica</name>
    <dbReference type="NCBI Taxonomy" id="68872"/>
    <lineage>
        <taxon>Eukaryota</taxon>
        <taxon>Viridiplantae</taxon>
        <taxon>Streptophyta</taxon>
        <taxon>Embryophyta</taxon>
        <taxon>Tracheophyta</taxon>
        <taxon>Spermatophyta</taxon>
        <taxon>Magnoliopsida</taxon>
        <taxon>eudicotyledons</taxon>
        <taxon>Gunneridae</taxon>
        <taxon>Pentapetalae</taxon>
        <taxon>asterids</taxon>
        <taxon>lamiids</taxon>
        <taxon>Lamiales</taxon>
        <taxon>Orobanchaceae</taxon>
        <taxon>Buchnereae</taxon>
        <taxon>Striga</taxon>
    </lineage>
</organism>
<accession>A0A9N7MHK8</accession>
<feature type="non-terminal residue" evidence="2">
    <location>
        <position position="177"/>
    </location>
</feature>
<feature type="region of interest" description="Disordered" evidence="1">
    <location>
        <begin position="90"/>
        <end position="122"/>
    </location>
</feature>
<keyword evidence="3" id="KW-1185">Reference proteome</keyword>
<evidence type="ECO:0000256" key="1">
    <source>
        <dbReference type="SAM" id="MobiDB-lite"/>
    </source>
</evidence>
<dbReference type="AlphaFoldDB" id="A0A9N7MHK8"/>